<keyword evidence="3" id="KW-1185">Reference proteome</keyword>
<comment type="caution">
    <text evidence="2">The sequence shown here is derived from an EMBL/GenBank/DDBJ whole genome shotgun (WGS) entry which is preliminary data.</text>
</comment>
<feature type="domain" description="DUF6306" evidence="1">
    <location>
        <begin position="10"/>
        <end position="137"/>
    </location>
</feature>
<dbReference type="Gene3D" id="1.20.1260.10">
    <property type="match status" value="1"/>
</dbReference>
<evidence type="ECO:0000259" key="1">
    <source>
        <dbReference type="Pfam" id="PF19825"/>
    </source>
</evidence>
<dbReference type="RefSeq" id="WP_188070387.1">
    <property type="nucleotide sequence ID" value="NZ_BSPS01000043.1"/>
</dbReference>
<dbReference type="Pfam" id="PF19825">
    <property type="entry name" value="DUF6306"/>
    <property type="match status" value="1"/>
</dbReference>
<dbReference type="InterPro" id="IPR009078">
    <property type="entry name" value="Ferritin-like_SF"/>
</dbReference>
<gene>
    <name evidence="2" type="ORF">GGR43_000505</name>
</gene>
<reference evidence="2 3" key="1">
    <citation type="submission" date="2020-08" db="EMBL/GenBank/DDBJ databases">
        <title>Genomic Encyclopedia of Type Strains, Phase IV (KMG-IV): sequencing the most valuable type-strain genomes for metagenomic binning, comparative biology and taxonomic classification.</title>
        <authorList>
            <person name="Goeker M."/>
        </authorList>
    </citation>
    <scope>NUCLEOTIDE SEQUENCE [LARGE SCALE GENOMIC DNA]</scope>
    <source>
        <strain evidence="2 3">DSM 26189</strain>
    </source>
</reference>
<evidence type="ECO:0000313" key="2">
    <source>
        <dbReference type="EMBL" id="MBB3924804.1"/>
    </source>
</evidence>
<dbReference type="InterPro" id="IPR012347">
    <property type="entry name" value="Ferritin-like"/>
</dbReference>
<dbReference type="Proteomes" id="UP000571950">
    <property type="component" value="Unassembled WGS sequence"/>
</dbReference>
<dbReference type="SUPFAM" id="SSF47240">
    <property type="entry name" value="Ferritin-like"/>
    <property type="match status" value="1"/>
</dbReference>
<sequence>MSGAGPAGGEELVAALDELLEAERAGARVALASIRDASGEALAALMRHVRGDEARWCAMLSRHVRRLGARPSRRTGAFYGKAMAIADPWERLAFLNRGQSWVVRRLEALLPQVEEEGLRADLLDMLESHRVNIEQAADLLRAGR</sequence>
<dbReference type="EMBL" id="JACIDT010000002">
    <property type="protein sequence ID" value="MBB3924804.1"/>
    <property type="molecule type" value="Genomic_DNA"/>
</dbReference>
<proteinExistence type="predicted"/>
<name>A0A7W6BN76_9SPHN</name>
<dbReference type="AlphaFoldDB" id="A0A7W6BN76"/>
<dbReference type="InterPro" id="IPR046273">
    <property type="entry name" value="DUF6306"/>
</dbReference>
<evidence type="ECO:0000313" key="3">
    <source>
        <dbReference type="Proteomes" id="UP000571950"/>
    </source>
</evidence>
<organism evidence="2 3">
    <name type="scientific">Sphingobium jiangsuense</name>
    <dbReference type="NCBI Taxonomy" id="870476"/>
    <lineage>
        <taxon>Bacteria</taxon>
        <taxon>Pseudomonadati</taxon>
        <taxon>Pseudomonadota</taxon>
        <taxon>Alphaproteobacteria</taxon>
        <taxon>Sphingomonadales</taxon>
        <taxon>Sphingomonadaceae</taxon>
        <taxon>Sphingobium</taxon>
    </lineage>
</organism>
<protein>
    <recommendedName>
        <fullName evidence="1">DUF6306 domain-containing protein</fullName>
    </recommendedName>
</protein>
<accession>A0A7W6BN76</accession>